<gene>
    <name evidence="1" type="ORF">BDV29DRAFT_183716</name>
</gene>
<dbReference type="Proteomes" id="UP000326565">
    <property type="component" value="Unassembled WGS sequence"/>
</dbReference>
<sequence length="161" mass="18316">MYFPPLKKKKRKESLCGMSCAASRWTSTDGWQAAMCIHLQYVYSLQVGCAFVFLSQWYFWHPYLGDIISYPPSSLIIKRIRRGRLFLPSSRNLWPIEGANAYQGHNATSADPENYQPSLSYRKGRGHPMIPLSLVENSVSLPAYWGEGEGFTDNIKAQFLG</sequence>
<dbReference type="AlphaFoldDB" id="A0A5N5WMJ3"/>
<accession>A0A5N5WMJ3</accession>
<reference evidence="1 2" key="1">
    <citation type="submission" date="2019-04" db="EMBL/GenBank/DDBJ databases">
        <title>Friends and foes A comparative genomics study of 23 Aspergillus species from section Flavi.</title>
        <authorList>
            <consortium name="DOE Joint Genome Institute"/>
            <person name="Kjaerbolling I."/>
            <person name="Vesth T."/>
            <person name="Frisvad J.C."/>
            <person name="Nybo J.L."/>
            <person name="Theobald S."/>
            <person name="Kildgaard S."/>
            <person name="Isbrandt T."/>
            <person name="Kuo A."/>
            <person name="Sato A."/>
            <person name="Lyhne E.K."/>
            <person name="Kogle M.E."/>
            <person name="Wiebenga A."/>
            <person name="Kun R.S."/>
            <person name="Lubbers R.J."/>
            <person name="Makela M.R."/>
            <person name="Barry K."/>
            <person name="Chovatia M."/>
            <person name="Clum A."/>
            <person name="Daum C."/>
            <person name="Haridas S."/>
            <person name="He G."/>
            <person name="LaButti K."/>
            <person name="Lipzen A."/>
            <person name="Mondo S."/>
            <person name="Riley R."/>
            <person name="Salamov A."/>
            <person name="Simmons B.A."/>
            <person name="Magnuson J.K."/>
            <person name="Henrissat B."/>
            <person name="Mortensen U.H."/>
            <person name="Larsen T.O."/>
            <person name="Devries R.P."/>
            <person name="Grigoriev I.V."/>
            <person name="Machida M."/>
            <person name="Baker S.E."/>
            <person name="Andersen M.R."/>
        </authorList>
    </citation>
    <scope>NUCLEOTIDE SEQUENCE [LARGE SCALE GENOMIC DNA]</scope>
    <source>
        <strain evidence="1 2">CBS 151.66</strain>
    </source>
</reference>
<name>A0A5N5WMJ3_9EURO</name>
<proteinExistence type="predicted"/>
<protein>
    <submittedName>
        <fullName evidence="1">Uncharacterized protein</fullName>
    </submittedName>
</protein>
<evidence type="ECO:0000313" key="1">
    <source>
        <dbReference type="EMBL" id="KAB8068917.1"/>
    </source>
</evidence>
<evidence type="ECO:0000313" key="2">
    <source>
        <dbReference type="Proteomes" id="UP000326565"/>
    </source>
</evidence>
<dbReference type="EMBL" id="ML732366">
    <property type="protein sequence ID" value="KAB8068917.1"/>
    <property type="molecule type" value="Genomic_DNA"/>
</dbReference>
<keyword evidence="2" id="KW-1185">Reference proteome</keyword>
<organism evidence="1 2">
    <name type="scientific">Aspergillus leporis</name>
    <dbReference type="NCBI Taxonomy" id="41062"/>
    <lineage>
        <taxon>Eukaryota</taxon>
        <taxon>Fungi</taxon>
        <taxon>Dikarya</taxon>
        <taxon>Ascomycota</taxon>
        <taxon>Pezizomycotina</taxon>
        <taxon>Eurotiomycetes</taxon>
        <taxon>Eurotiomycetidae</taxon>
        <taxon>Eurotiales</taxon>
        <taxon>Aspergillaceae</taxon>
        <taxon>Aspergillus</taxon>
        <taxon>Aspergillus subgen. Circumdati</taxon>
    </lineage>
</organism>